<evidence type="ECO:0000256" key="6">
    <source>
        <dbReference type="ARBA" id="ARBA00023136"/>
    </source>
</evidence>
<feature type="transmembrane region" description="Helical" evidence="7">
    <location>
        <begin position="317"/>
        <end position="336"/>
    </location>
</feature>
<dbReference type="InterPro" id="IPR024962">
    <property type="entry name" value="YukD-like"/>
</dbReference>
<keyword evidence="3" id="KW-1003">Cell membrane</keyword>
<name>A0ABS7Q3X2_9ACTN</name>
<evidence type="ECO:0000256" key="7">
    <source>
        <dbReference type="SAM" id="Phobius"/>
    </source>
</evidence>
<dbReference type="Gene3D" id="3.10.20.90">
    <property type="entry name" value="Phosphatidylinositol 3-kinase Catalytic Subunit, Chain A, domain 1"/>
    <property type="match status" value="1"/>
</dbReference>
<sequence length="459" mass="46133">MSDSSVAGLCRLTVRAPGAALDLAVPSDIALADLLPAIVGHAGGDLAESGLEHGGWALQRIGGPPLDPEGTPQSLELREGEVLLLRPLTEALPPVRFDNLVDGVSATMRELPHAWSPFVSRWALRGVLLAVLSAALVLLALSGGDSSSRSALAAGAALLALAGAGAAARVLDDLPGAVLLGLSAGPFAALAGALAVGGGQPGPRWLAAAAAWCAAGALALTLVAACPVAFVPSVVAGVAALLAGALMTSVHDAGLDGAGAAVAVPVVVFGAFVPMLSFSLAGLRLPLLPTTSDQLQEGIEPYPSTEVETRTRAADQWMTGLYAAVGAICAACLAGLATDPGWAQGVTGSLLALLLVLHGRSLGNAWQRLSLVLPGALGAVLLAVCAARRHSPHAQLITVACLLAVACLTAVVAWTVPGRRLLPYWGRAGDILQSVAAVGLLPAVLWVLDVYGRLRGIRG</sequence>
<keyword evidence="5 7" id="KW-1133">Transmembrane helix</keyword>
<feature type="transmembrane region" description="Helical" evidence="7">
    <location>
        <begin position="262"/>
        <end position="283"/>
    </location>
</feature>
<reference evidence="9 10" key="1">
    <citation type="submission" date="2021-08" db="EMBL/GenBank/DDBJ databases">
        <title>WGS of actinomycetes from Thailand.</title>
        <authorList>
            <person name="Thawai C."/>
        </authorList>
    </citation>
    <scope>NUCLEOTIDE SEQUENCE [LARGE SCALE GENOMIC DNA]</scope>
    <source>
        <strain evidence="9 10">PLK6-54</strain>
    </source>
</reference>
<evidence type="ECO:0000313" key="10">
    <source>
        <dbReference type="Proteomes" id="UP000778578"/>
    </source>
</evidence>
<dbReference type="RefSeq" id="WP_222961537.1">
    <property type="nucleotide sequence ID" value="NZ_JAINZZ010000005.1"/>
</dbReference>
<dbReference type="Pfam" id="PF08817">
    <property type="entry name" value="YukD"/>
    <property type="match status" value="1"/>
</dbReference>
<evidence type="ECO:0000256" key="2">
    <source>
        <dbReference type="ARBA" id="ARBA00006162"/>
    </source>
</evidence>
<dbReference type="Proteomes" id="UP000778578">
    <property type="component" value="Unassembled WGS sequence"/>
</dbReference>
<feature type="transmembrane region" description="Helical" evidence="7">
    <location>
        <begin position="230"/>
        <end position="250"/>
    </location>
</feature>
<feature type="transmembrane region" description="Helical" evidence="7">
    <location>
        <begin position="122"/>
        <end position="141"/>
    </location>
</feature>
<accession>A0ABS7Q3X2</accession>
<dbReference type="EMBL" id="JAINZZ010000005">
    <property type="protein sequence ID" value="MBY8877399.1"/>
    <property type="molecule type" value="Genomic_DNA"/>
</dbReference>
<proteinExistence type="inferred from homology"/>
<dbReference type="NCBIfam" id="TIGR03920">
    <property type="entry name" value="T7SS_EccD"/>
    <property type="match status" value="1"/>
</dbReference>
<evidence type="ECO:0000256" key="3">
    <source>
        <dbReference type="ARBA" id="ARBA00022475"/>
    </source>
</evidence>
<evidence type="ECO:0000256" key="5">
    <source>
        <dbReference type="ARBA" id="ARBA00022989"/>
    </source>
</evidence>
<keyword evidence="6 7" id="KW-0472">Membrane</keyword>
<feature type="transmembrane region" description="Helical" evidence="7">
    <location>
        <begin position="396"/>
        <end position="416"/>
    </location>
</feature>
<feature type="domain" description="EccD-like transmembrane" evidence="8">
    <location>
        <begin position="120"/>
        <end position="457"/>
    </location>
</feature>
<evidence type="ECO:0000313" key="9">
    <source>
        <dbReference type="EMBL" id="MBY8877399.1"/>
    </source>
</evidence>
<comment type="similarity">
    <text evidence="2">Belongs to the EccD/Snm4 family.</text>
</comment>
<dbReference type="Pfam" id="PF19053">
    <property type="entry name" value="EccD"/>
    <property type="match status" value="1"/>
</dbReference>
<feature type="transmembrane region" description="Helical" evidence="7">
    <location>
        <begin position="153"/>
        <end position="171"/>
    </location>
</feature>
<feature type="transmembrane region" description="Helical" evidence="7">
    <location>
        <begin position="365"/>
        <end position="384"/>
    </location>
</feature>
<feature type="transmembrane region" description="Helical" evidence="7">
    <location>
        <begin position="177"/>
        <end position="198"/>
    </location>
</feature>
<comment type="subcellular location">
    <subcellularLocation>
        <location evidence="1">Cell membrane</location>
        <topology evidence="1">Multi-pass membrane protein</topology>
    </subcellularLocation>
</comment>
<protein>
    <submittedName>
        <fullName evidence="9">Type VII secretion integral membrane protein EccD</fullName>
    </submittedName>
</protein>
<dbReference type="InterPro" id="IPR044049">
    <property type="entry name" value="EccD_transm"/>
</dbReference>
<dbReference type="PIRSF" id="PIRSF017804">
    <property type="entry name" value="Secretion_EccD1"/>
    <property type="match status" value="1"/>
</dbReference>
<evidence type="ECO:0000256" key="4">
    <source>
        <dbReference type="ARBA" id="ARBA00022692"/>
    </source>
</evidence>
<keyword evidence="10" id="KW-1185">Reference proteome</keyword>
<evidence type="ECO:0000256" key="1">
    <source>
        <dbReference type="ARBA" id="ARBA00004651"/>
    </source>
</evidence>
<evidence type="ECO:0000259" key="8">
    <source>
        <dbReference type="Pfam" id="PF19053"/>
    </source>
</evidence>
<gene>
    <name evidence="9" type="primary">eccD</name>
    <name evidence="9" type="ORF">K7862_07055</name>
</gene>
<feature type="transmembrane region" description="Helical" evidence="7">
    <location>
        <begin position="431"/>
        <end position="451"/>
    </location>
</feature>
<dbReference type="InterPro" id="IPR006707">
    <property type="entry name" value="T7SS_EccD"/>
</dbReference>
<keyword evidence="4 7" id="KW-0812">Transmembrane</keyword>
<comment type="caution">
    <text evidence="9">The sequence shown here is derived from an EMBL/GenBank/DDBJ whole genome shotgun (WGS) entry which is preliminary data.</text>
</comment>
<feature type="transmembrane region" description="Helical" evidence="7">
    <location>
        <begin position="205"/>
        <end position="224"/>
    </location>
</feature>
<organism evidence="9 10">
    <name type="scientific">Actinacidiphila acidipaludis</name>
    <dbReference type="NCBI Taxonomy" id="2873382"/>
    <lineage>
        <taxon>Bacteria</taxon>
        <taxon>Bacillati</taxon>
        <taxon>Actinomycetota</taxon>
        <taxon>Actinomycetes</taxon>
        <taxon>Kitasatosporales</taxon>
        <taxon>Streptomycetaceae</taxon>
        <taxon>Actinacidiphila</taxon>
    </lineage>
</organism>